<evidence type="ECO:0000256" key="1">
    <source>
        <dbReference type="ARBA" id="ARBA00008791"/>
    </source>
</evidence>
<dbReference type="Gene3D" id="3.40.50.620">
    <property type="entry name" value="HUPs"/>
    <property type="match status" value="2"/>
</dbReference>
<dbReference type="RefSeq" id="WP_008510776.1">
    <property type="nucleotide sequence ID" value="NZ_CM001403.1"/>
</dbReference>
<dbReference type="OrthoDB" id="789733at2"/>
<dbReference type="SUPFAM" id="SSF52402">
    <property type="entry name" value="Adenine nucleotide alpha hydrolases-like"/>
    <property type="match status" value="2"/>
</dbReference>
<dbReference type="CDD" id="cd00293">
    <property type="entry name" value="USP-like"/>
    <property type="match status" value="2"/>
</dbReference>
<dbReference type="HOGENOM" id="CLU_049301_2_4_10"/>
<reference evidence="3" key="1">
    <citation type="submission" date="2011-09" db="EMBL/GenBank/DDBJ databases">
        <title>The permanent draft genome of Mucilaginibacter paludis DSM 18603.</title>
        <authorList>
            <consortium name="US DOE Joint Genome Institute (JGI-PGF)"/>
            <person name="Lucas S."/>
            <person name="Han J."/>
            <person name="Lapidus A."/>
            <person name="Bruce D."/>
            <person name="Goodwin L."/>
            <person name="Pitluck S."/>
            <person name="Peters L."/>
            <person name="Kyrpides N."/>
            <person name="Mavromatis K."/>
            <person name="Ivanova N."/>
            <person name="Mikhailova N."/>
            <person name="Held B."/>
            <person name="Detter J.C."/>
            <person name="Tapia R."/>
            <person name="Han C."/>
            <person name="Land M."/>
            <person name="Hauser L."/>
            <person name="Markowitz V."/>
            <person name="Cheng J.-F."/>
            <person name="Hugenholtz P."/>
            <person name="Woyke T."/>
            <person name="Wu D."/>
            <person name="Tindall B."/>
            <person name="Brambilla E."/>
            <person name="Klenk H.-P."/>
            <person name="Eisen J.A."/>
        </authorList>
    </citation>
    <scope>NUCLEOTIDE SEQUENCE [LARGE SCALE GENOMIC DNA]</scope>
    <source>
        <strain evidence="3">DSM 18603</strain>
    </source>
</reference>
<dbReference type="InterPro" id="IPR006015">
    <property type="entry name" value="Universal_stress_UspA"/>
</dbReference>
<evidence type="ECO:0000313" key="4">
    <source>
        <dbReference type="Proteomes" id="UP000002774"/>
    </source>
</evidence>
<dbReference type="AlphaFoldDB" id="H1YAR2"/>
<feature type="domain" description="UspA" evidence="2">
    <location>
        <begin position="1"/>
        <end position="149"/>
    </location>
</feature>
<dbReference type="Proteomes" id="UP000002774">
    <property type="component" value="Chromosome"/>
</dbReference>
<name>H1YAR2_9SPHI</name>
<accession>H1YAR2</accession>
<dbReference type="STRING" id="714943.Mucpa_5449"/>
<dbReference type="InterPro" id="IPR006016">
    <property type="entry name" value="UspA"/>
</dbReference>
<dbReference type="PRINTS" id="PR01438">
    <property type="entry name" value="UNVRSLSTRESS"/>
</dbReference>
<protein>
    <submittedName>
        <fullName evidence="3">UspA domain-containing protein</fullName>
    </submittedName>
</protein>
<gene>
    <name evidence="3" type="ORF">Mucpa_5449</name>
</gene>
<dbReference type="InterPro" id="IPR014729">
    <property type="entry name" value="Rossmann-like_a/b/a_fold"/>
</dbReference>
<comment type="similarity">
    <text evidence="1">Belongs to the universal stress protein A family.</text>
</comment>
<dbReference type="PANTHER" id="PTHR46268">
    <property type="entry name" value="STRESS RESPONSE PROTEIN NHAX"/>
    <property type="match status" value="1"/>
</dbReference>
<proteinExistence type="inferred from homology"/>
<organism evidence="3 4">
    <name type="scientific">Mucilaginibacter paludis DSM 18603</name>
    <dbReference type="NCBI Taxonomy" id="714943"/>
    <lineage>
        <taxon>Bacteria</taxon>
        <taxon>Pseudomonadati</taxon>
        <taxon>Bacteroidota</taxon>
        <taxon>Sphingobacteriia</taxon>
        <taxon>Sphingobacteriales</taxon>
        <taxon>Sphingobacteriaceae</taxon>
        <taxon>Mucilaginibacter</taxon>
    </lineage>
</organism>
<dbReference type="EMBL" id="CM001403">
    <property type="protein sequence ID" value="EHQ29521.1"/>
    <property type="molecule type" value="Genomic_DNA"/>
</dbReference>
<keyword evidence="4" id="KW-1185">Reference proteome</keyword>
<evidence type="ECO:0000259" key="2">
    <source>
        <dbReference type="Pfam" id="PF00582"/>
    </source>
</evidence>
<evidence type="ECO:0000313" key="3">
    <source>
        <dbReference type="EMBL" id="EHQ29521.1"/>
    </source>
</evidence>
<sequence length="287" mass="32138">MKKVLILTDFKQHSLSAAKAGISLCGKLPANAILFNNHFYQPVSAPYAGGAWVAEDFVLLEEDRKKEAFLLEHELQSYTISWPSTLRRPHIERKFGEGDLSTNMEDILHGKDIELMVMGARSGNSFEHLLTGSETNAVINHALRPVLIMPEKATSEFKKVVLATDLNTEDLIAVRYLAALGKLLDFELDIVHVALYGEHDAGEAKIKKEFEAAVARFKHPQISFSEIRGKDTLDRLTRYCEENKSDLLALVHQQHGFFSRLLAEGVTSKVLNHQILPVLVIPANIEE</sequence>
<dbReference type="eggNOG" id="COG0589">
    <property type="taxonomic scope" value="Bacteria"/>
</dbReference>
<feature type="domain" description="UspA" evidence="2">
    <location>
        <begin position="157"/>
        <end position="282"/>
    </location>
</feature>
<dbReference type="Pfam" id="PF00582">
    <property type="entry name" value="Usp"/>
    <property type="match status" value="2"/>
</dbReference>
<dbReference type="PANTHER" id="PTHR46268:SF6">
    <property type="entry name" value="UNIVERSAL STRESS PROTEIN UP12"/>
    <property type="match status" value="1"/>
</dbReference>